<evidence type="ECO:0000259" key="6">
    <source>
        <dbReference type="PROSITE" id="PS51123"/>
    </source>
</evidence>
<organism evidence="7">
    <name type="scientific">Thermohahella caldifontis</name>
    <dbReference type="NCBI Taxonomy" id="3142973"/>
    <lineage>
        <taxon>Bacteria</taxon>
        <taxon>Pseudomonadati</taxon>
        <taxon>Pseudomonadota</taxon>
        <taxon>Gammaproteobacteria</taxon>
        <taxon>Oceanospirillales</taxon>
        <taxon>Hahellaceae</taxon>
        <taxon>Thermohahella</taxon>
    </lineage>
</organism>
<keyword evidence="2" id="KW-0732">Signal</keyword>
<dbReference type="GO" id="GO:0007155">
    <property type="term" value="P:cell adhesion"/>
    <property type="evidence" value="ECO:0007669"/>
    <property type="project" value="InterPro"/>
</dbReference>
<dbReference type="Gene3D" id="3.30.1330.60">
    <property type="entry name" value="OmpA-like domain"/>
    <property type="match status" value="1"/>
</dbReference>
<dbReference type="InterPro" id="IPR006664">
    <property type="entry name" value="OMP_bac"/>
</dbReference>
<dbReference type="Pfam" id="PF00691">
    <property type="entry name" value="OmpA"/>
    <property type="match status" value="1"/>
</dbReference>
<dbReference type="PANTHER" id="PTHR30329">
    <property type="entry name" value="STATOR ELEMENT OF FLAGELLAR MOTOR COMPLEX"/>
    <property type="match status" value="1"/>
</dbReference>
<dbReference type="PRINTS" id="PR01023">
    <property type="entry name" value="NAFLGMOTY"/>
</dbReference>
<dbReference type="InterPro" id="IPR006665">
    <property type="entry name" value="OmpA-like"/>
</dbReference>
<dbReference type="InterPro" id="IPR028974">
    <property type="entry name" value="TSP_type-3_rpt"/>
</dbReference>
<comment type="subcellular location">
    <subcellularLocation>
        <location evidence="1">Cell outer membrane</location>
    </subcellularLocation>
</comment>
<dbReference type="SUPFAM" id="SSF103088">
    <property type="entry name" value="OmpA-like"/>
    <property type="match status" value="1"/>
</dbReference>
<reference evidence="7" key="1">
    <citation type="submission" date="2024-05" db="EMBL/GenBank/DDBJ databases">
        <title>Genome sequencing of novel strain.</title>
        <authorList>
            <person name="Ganbat D."/>
            <person name="Ganbat S."/>
            <person name="Lee S.-J."/>
        </authorList>
    </citation>
    <scope>NUCLEOTIDE SEQUENCE</scope>
    <source>
        <strain evidence="7">SMD15-11</strain>
    </source>
</reference>
<evidence type="ECO:0000256" key="1">
    <source>
        <dbReference type="ARBA" id="ARBA00004442"/>
    </source>
</evidence>
<accession>A0AB39UU43</accession>
<keyword evidence="3 5" id="KW-0472">Membrane</keyword>
<evidence type="ECO:0000256" key="4">
    <source>
        <dbReference type="ARBA" id="ARBA00023237"/>
    </source>
</evidence>
<dbReference type="InterPro" id="IPR003367">
    <property type="entry name" value="Thrombospondin_3-like_rpt"/>
</dbReference>
<dbReference type="AlphaFoldDB" id="A0AB39UU43"/>
<evidence type="ECO:0000256" key="5">
    <source>
        <dbReference type="PROSITE-ProRule" id="PRU00473"/>
    </source>
</evidence>
<evidence type="ECO:0000256" key="2">
    <source>
        <dbReference type="ARBA" id="ARBA00022729"/>
    </source>
</evidence>
<dbReference type="EMBL" id="CP154858">
    <property type="protein sequence ID" value="XDT71624.1"/>
    <property type="molecule type" value="Genomic_DNA"/>
</dbReference>
<dbReference type="InterPro" id="IPR036737">
    <property type="entry name" value="OmpA-like_sf"/>
</dbReference>
<keyword evidence="4" id="KW-0998">Cell outer membrane</keyword>
<dbReference type="GO" id="GO:0005509">
    <property type="term" value="F:calcium ion binding"/>
    <property type="evidence" value="ECO:0007669"/>
    <property type="project" value="InterPro"/>
</dbReference>
<dbReference type="Pfam" id="PF02412">
    <property type="entry name" value="TSP_3"/>
    <property type="match status" value="2"/>
</dbReference>
<dbReference type="PROSITE" id="PS51123">
    <property type="entry name" value="OMPA_2"/>
    <property type="match status" value="1"/>
</dbReference>
<dbReference type="KEGG" id="tcd:AAIA72_12505"/>
<feature type="domain" description="OmpA-like" evidence="6">
    <location>
        <begin position="60"/>
        <end position="176"/>
    </location>
</feature>
<evidence type="ECO:0000256" key="3">
    <source>
        <dbReference type="ARBA" id="ARBA00023136"/>
    </source>
</evidence>
<dbReference type="Gene3D" id="4.10.1080.10">
    <property type="entry name" value="TSP type-3 repeat"/>
    <property type="match status" value="1"/>
</dbReference>
<dbReference type="CDD" id="cd07185">
    <property type="entry name" value="OmpA_C-like"/>
    <property type="match status" value="1"/>
</dbReference>
<gene>
    <name evidence="7" type="ORF">AAIA72_12505</name>
</gene>
<dbReference type="GO" id="GO:0009279">
    <property type="term" value="C:cell outer membrane"/>
    <property type="evidence" value="ECO:0007669"/>
    <property type="project" value="UniProtKB-SubCell"/>
</dbReference>
<protein>
    <submittedName>
        <fullName evidence="7">OmpA family protein</fullName>
    </submittedName>
</protein>
<name>A0AB39UU43_9GAMM</name>
<proteinExistence type="predicted"/>
<dbReference type="RefSeq" id="WP_369600651.1">
    <property type="nucleotide sequence ID" value="NZ_CP154858.1"/>
</dbReference>
<dbReference type="PRINTS" id="PR01021">
    <property type="entry name" value="OMPADOMAIN"/>
</dbReference>
<dbReference type="InterPro" id="IPR050330">
    <property type="entry name" value="Bact_OuterMem_StrucFunc"/>
</dbReference>
<evidence type="ECO:0000313" key="7">
    <source>
        <dbReference type="EMBL" id="XDT71624.1"/>
    </source>
</evidence>
<dbReference type="SUPFAM" id="SSF103647">
    <property type="entry name" value="TSP type-3 repeat"/>
    <property type="match status" value="1"/>
</dbReference>
<sequence>MKDDDGDGVPNTRDRCPATVTGAEVNAQGCELDTDGDGVVNRLDACPATAKGKAVDTKGCELPVVIRLEGVTFETGFARLTPASLTILDEVAETLRKNPDVRVEVAGHTDDRGRRDFNVKLSRQRAEAVRDYLVNKGIAADRLSARGYGPDQPAADNASAEGRVMNRRVELKILNP</sequence>
<dbReference type="PANTHER" id="PTHR30329:SF21">
    <property type="entry name" value="LIPOPROTEIN YIAD-RELATED"/>
    <property type="match status" value="1"/>
</dbReference>